<evidence type="ECO:0000313" key="1">
    <source>
        <dbReference type="EMBL" id="VEJ51664.1"/>
    </source>
</evidence>
<organism evidence="1 2">
    <name type="scientific">Neisseria weaveri</name>
    <dbReference type="NCBI Taxonomy" id="28091"/>
    <lineage>
        <taxon>Bacteria</taxon>
        <taxon>Pseudomonadati</taxon>
        <taxon>Pseudomonadota</taxon>
        <taxon>Betaproteobacteria</taxon>
        <taxon>Neisseriales</taxon>
        <taxon>Neisseriaceae</taxon>
        <taxon>Neisseria</taxon>
    </lineage>
</organism>
<accession>A0A3S4ZA19</accession>
<sequence length="98" mass="10733">MQSVSVGEKLNLETAKIHWDELQTHFARGAAVYVSEELDLINVAEMVAADNASALRPLMETGKFGLVSEDQASRFLDNNQAMWAVVVAPWVLVQPCCG</sequence>
<dbReference type="EMBL" id="LR134533">
    <property type="protein sequence ID" value="VEJ51664.1"/>
    <property type="molecule type" value="Genomic_DNA"/>
</dbReference>
<reference evidence="1 2" key="1">
    <citation type="submission" date="2018-12" db="EMBL/GenBank/DDBJ databases">
        <authorList>
            <consortium name="Pathogen Informatics"/>
        </authorList>
    </citation>
    <scope>NUCLEOTIDE SEQUENCE [LARGE SCALE GENOMIC DNA]</scope>
    <source>
        <strain evidence="1 2">NCTC12742</strain>
    </source>
</reference>
<dbReference type="Pfam" id="PF10052">
    <property type="entry name" value="DUF2288"/>
    <property type="match status" value="1"/>
</dbReference>
<evidence type="ECO:0000313" key="2">
    <source>
        <dbReference type="Proteomes" id="UP000272771"/>
    </source>
</evidence>
<gene>
    <name evidence="1" type="ORF">NCTC12742_01564</name>
</gene>
<dbReference type="AlphaFoldDB" id="A0A3S4ZA19"/>
<dbReference type="InterPro" id="IPR018741">
    <property type="entry name" value="DUF2288"/>
</dbReference>
<proteinExistence type="predicted"/>
<protein>
    <submittedName>
        <fullName evidence="1">Uncharacterized conserved small protein</fullName>
    </submittedName>
</protein>
<name>A0A3S4ZA19_9NEIS</name>
<dbReference type="Proteomes" id="UP000272771">
    <property type="component" value="Chromosome"/>
</dbReference>
<keyword evidence="2" id="KW-1185">Reference proteome</keyword>